<evidence type="ECO:0000313" key="1">
    <source>
        <dbReference type="EMBL" id="DAD27960.1"/>
    </source>
</evidence>
<dbReference type="Proteomes" id="UP000607653">
    <property type="component" value="Unassembled WGS sequence"/>
</dbReference>
<protein>
    <submittedName>
        <fullName evidence="1">Uncharacterized protein</fullName>
    </submittedName>
</protein>
<accession>A0A822Y616</accession>
<keyword evidence="2" id="KW-1185">Reference proteome</keyword>
<reference evidence="1 2" key="1">
    <citation type="journal article" date="2020" name="Mol. Biol. Evol.">
        <title>Distinct Expression and Methylation Patterns for Genes with Different Fates following a Single Whole-Genome Duplication in Flowering Plants.</title>
        <authorList>
            <person name="Shi T."/>
            <person name="Rahmani R.S."/>
            <person name="Gugger P.F."/>
            <person name="Wang M."/>
            <person name="Li H."/>
            <person name="Zhang Y."/>
            <person name="Li Z."/>
            <person name="Wang Q."/>
            <person name="Van de Peer Y."/>
            <person name="Marchal K."/>
            <person name="Chen J."/>
        </authorList>
    </citation>
    <scope>NUCLEOTIDE SEQUENCE [LARGE SCALE GENOMIC DNA]</scope>
    <source>
        <tissue evidence="1">Leaf</tissue>
    </source>
</reference>
<dbReference type="AlphaFoldDB" id="A0A822Y616"/>
<organism evidence="1 2">
    <name type="scientific">Nelumbo nucifera</name>
    <name type="common">Sacred lotus</name>
    <dbReference type="NCBI Taxonomy" id="4432"/>
    <lineage>
        <taxon>Eukaryota</taxon>
        <taxon>Viridiplantae</taxon>
        <taxon>Streptophyta</taxon>
        <taxon>Embryophyta</taxon>
        <taxon>Tracheophyta</taxon>
        <taxon>Spermatophyta</taxon>
        <taxon>Magnoliopsida</taxon>
        <taxon>Proteales</taxon>
        <taxon>Nelumbonaceae</taxon>
        <taxon>Nelumbo</taxon>
    </lineage>
</organism>
<dbReference type="EMBL" id="DUZY01000002">
    <property type="protein sequence ID" value="DAD27960.1"/>
    <property type="molecule type" value="Genomic_DNA"/>
</dbReference>
<comment type="caution">
    <text evidence="1">The sequence shown here is derived from an EMBL/GenBank/DDBJ whole genome shotgun (WGS) entry which is preliminary data.</text>
</comment>
<gene>
    <name evidence="1" type="ORF">HUJ06_029427</name>
</gene>
<evidence type="ECO:0000313" key="2">
    <source>
        <dbReference type="Proteomes" id="UP000607653"/>
    </source>
</evidence>
<name>A0A822Y616_NELNU</name>
<proteinExistence type="predicted"/>
<sequence>MVVEPRLKLLQKVKLYCNWKRLDLRHGKNSKDQPTELKLIKQLYLQSCY</sequence>